<accession>A0A8J5W9K8</accession>
<evidence type="ECO:0000256" key="1">
    <source>
        <dbReference type="SAM" id="MobiDB-lite"/>
    </source>
</evidence>
<reference evidence="2" key="1">
    <citation type="journal article" date="2021" name="bioRxiv">
        <title>Whole Genome Assembly and Annotation of Northern Wild Rice, Zizania palustris L., Supports a Whole Genome Duplication in the Zizania Genus.</title>
        <authorList>
            <person name="Haas M."/>
            <person name="Kono T."/>
            <person name="Macchietto M."/>
            <person name="Millas R."/>
            <person name="McGilp L."/>
            <person name="Shao M."/>
            <person name="Duquette J."/>
            <person name="Hirsch C.N."/>
            <person name="Kimball J."/>
        </authorList>
    </citation>
    <scope>NUCLEOTIDE SEQUENCE</scope>
    <source>
        <tissue evidence="2">Fresh leaf tissue</tissue>
    </source>
</reference>
<reference evidence="2" key="2">
    <citation type="submission" date="2021-02" db="EMBL/GenBank/DDBJ databases">
        <authorList>
            <person name="Kimball J.A."/>
            <person name="Haas M.W."/>
            <person name="Macchietto M."/>
            <person name="Kono T."/>
            <person name="Duquette J."/>
            <person name="Shao M."/>
        </authorList>
    </citation>
    <scope>NUCLEOTIDE SEQUENCE</scope>
    <source>
        <tissue evidence="2">Fresh leaf tissue</tissue>
    </source>
</reference>
<sequence length="133" mass="14503">MADEAHGEPEPDSPNRVDPLLTVEVDSTNPSQHDDTAATPHNVEAEGGDGSPATASSMSKSSAKRSSVWLDYEELFEEKRGKKVRKTLREKSAFFYPRRPPELPGGLSRTPWVPAAGRSPAFVLMVGVNPKLF</sequence>
<feature type="compositionally biased region" description="Low complexity" evidence="1">
    <location>
        <begin position="51"/>
        <end position="67"/>
    </location>
</feature>
<feature type="region of interest" description="Disordered" evidence="1">
    <location>
        <begin position="1"/>
        <end position="67"/>
    </location>
</feature>
<evidence type="ECO:0000313" key="3">
    <source>
        <dbReference type="Proteomes" id="UP000729402"/>
    </source>
</evidence>
<feature type="compositionally biased region" description="Basic and acidic residues" evidence="1">
    <location>
        <begin position="1"/>
        <end position="15"/>
    </location>
</feature>
<protein>
    <submittedName>
        <fullName evidence="2">Uncharacterized protein</fullName>
    </submittedName>
</protein>
<keyword evidence="3" id="KW-1185">Reference proteome</keyword>
<gene>
    <name evidence="2" type="ORF">GUJ93_ZPchr0010g11066</name>
</gene>
<dbReference type="EMBL" id="JAAALK010000082">
    <property type="protein sequence ID" value="KAG8085329.1"/>
    <property type="molecule type" value="Genomic_DNA"/>
</dbReference>
<evidence type="ECO:0000313" key="2">
    <source>
        <dbReference type="EMBL" id="KAG8085329.1"/>
    </source>
</evidence>
<organism evidence="2 3">
    <name type="scientific">Zizania palustris</name>
    <name type="common">Northern wild rice</name>
    <dbReference type="NCBI Taxonomy" id="103762"/>
    <lineage>
        <taxon>Eukaryota</taxon>
        <taxon>Viridiplantae</taxon>
        <taxon>Streptophyta</taxon>
        <taxon>Embryophyta</taxon>
        <taxon>Tracheophyta</taxon>
        <taxon>Spermatophyta</taxon>
        <taxon>Magnoliopsida</taxon>
        <taxon>Liliopsida</taxon>
        <taxon>Poales</taxon>
        <taxon>Poaceae</taxon>
        <taxon>BOP clade</taxon>
        <taxon>Oryzoideae</taxon>
        <taxon>Oryzeae</taxon>
        <taxon>Zizaniinae</taxon>
        <taxon>Zizania</taxon>
    </lineage>
</organism>
<proteinExistence type="predicted"/>
<name>A0A8J5W9K8_ZIZPA</name>
<comment type="caution">
    <text evidence="2">The sequence shown here is derived from an EMBL/GenBank/DDBJ whole genome shotgun (WGS) entry which is preliminary data.</text>
</comment>
<dbReference type="AlphaFoldDB" id="A0A8J5W9K8"/>
<dbReference type="Proteomes" id="UP000729402">
    <property type="component" value="Unassembled WGS sequence"/>
</dbReference>